<proteinExistence type="predicted"/>
<feature type="transmembrane region" description="Helical" evidence="1">
    <location>
        <begin position="20"/>
        <end position="42"/>
    </location>
</feature>
<name>A0A2Z6PES7_TRISU</name>
<organism evidence="2 3">
    <name type="scientific">Trifolium subterraneum</name>
    <name type="common">Subterranean clover</name>
    <dbReference type="NCBI Taxonomy" id="3900"/>
    <lineage>
        <taxon>Eukaryota</taxon>
        <taxon>Viridiplantae</taxon>
        <taxon>Streptophyta</taxon>
        <taxon>Embryophyta</taxon>
        <taxon>Tracheophyta</taxon>
        <taxon>Spermatophyta</taxon>
        <taxon>Magnoliopsida</taxon>
        <taxon>eudicotyledons</taxon>
        <taxon>Gunneridae</taxon>
        <taxon>Pentapetalae</taxon>
        <taxon>rosids</taxon>
        <taxon>fabids</taxon>
        <taxon>Fabales</taxon>
        <taxon>Fabaceae</taxon>
        <taxon>Papilionoideae</taxon>
        <taxon>50 kb inversion clade</taxon>
        <taxon>NPAAA clade</taxon>
        <taxon>Hologalegina</taxon>
        <taxon>IRL clade</taxon>
        <taxon>Trifolieae</taxon>
        <taxon>Trifolium</taxon>
    </lineage>
</organism>
<gene>
    <name evidence="2" type="ORF">TSUD_324620</name>
</gene>
<evidence type="ECO:0000313" key="3">
    <source>
        <dbReference type="Proteomes" id="UP000242715"/>
    </source>
</evidence>
<dbReference type="Gene3D" id="3.60.10.10">
    <property type="entry name" value="Endonuclease/exonuclease/phosphatase"/>
    <property type="match status" value="1"/>
</dbReference>
<reference evidence="3" key="1">
    <citation type="journal article" date="2017" name="Front. Plant Sci.">
        <title>Climate Clever Clovers: New Paradigm to Reduce the Environmental Footprint of Ruminants by Breeding Low Methanogenic Forages Utilizing Haplotype Variation.</title>
        <authorList>
            <person name="Kaur P."/>
            <person name="Appels R."/>
            <person name="Bayer P.E."/>
            <person name="Keeble-Gagnere G."/>
            <person name="Wang J."/>
            <person name="Hirakawa H."/>
            <person name="Shirasawa K."/>
            <person name="Vercoe P."/>
            <person name="Stefanova K."/>
            <person name="Durmic Z."/>
            <person name="Nichols P."/>
            <person name="Revell C."/>
            <person name="Isobe S.N."/>
            <person name="Edwards D."/>
            <person name="Erskine W."/>
        </authorList>
    </citation>
    <scope>NUCLEOTIDE SEQUENCE [LARGE SCALE GENOMIC DNA]</scope>
    <source>
        <strain evidence="3">cv. Daliak</strain>
    </source>
</reference>
<evidence type="ECO:0000313" key="2">
    <source>
        <dbReference type="EMBL" id="GAU42407.1"/>
    </source>
</evidence>
<dbReference type="AlphaFoldDB" id="A0A2Z6PES7"/>
<keyword evidence="1" id="KW-1133">Transmembrane helix</keyword>
<evidence type="ECO:0008006" key="4">
    <source>
        <dbReference type="Google" id="ProtNLM"/>
    </source>
</evidence>
<dbReference type="InterPro" id="IPR036691">
    <property type="entry name" value="Endo/exonu/phosph_ase_sf"/>
</dbReference>
<dbReference type="OrthoDB" id="851173at2759"/>
<evidence type="ECO:0000256" key="1">
    <source>
        <dbReference type="SAM" id="Phobius"/>
    </source>
</evidence>
<keyword evidence="3" id="KW-1185">Reference proteome</keyword>
<keyword evidence="1" id="KW-0812">Transmembrane</keyword>
<dbReference type="Proteomes" id="UP000242715">
    <property type="component" value="Unassembled WGS sequence"/>
</dbReference>
<sequence length="105" mass="11868">MLKLGKYDKLRRWRCSDAIVIGNAVFSFCGPGFVGVCLEWGVARSRCFVVNVYSKGSFAEKKILWSNLVNHRRNLLGDVWCVVGDFNAVLDPSERRGGSKCHEDR</sequence>
<protein>
    <recommendedName>
        <fullName evidence="4">Endonuclease/exonuclease/phosphatase domain-containing protein</fullName>
    </recommendedName>
</protein>
<dbReference type="EMBL" id="DF973918">
    <property type="protein sequence ID" value="GAU42407.1"/>
    <property type="molecule type" value="Genomic_DNA"/>
</dbReference>
<keyword evidence="1" id="KW-0472">Membrane</keyword>
<accession>A0A2Z6PES7</accession>
<dbReference type="SUPFAM" id="SSF56219">
    <property type="entry name" value="DNase I-like"/>
    <property type="match status" value="1"/>
</dbReference>